<evidence type="ECO:0000259" key="2">
    <source>
        <dbReference type="Pfam" id="PF26270"/>
    </source>
</evidence>
<dbReference type="InterPro" id="IPR058811">
    <property type="entry name" value="DUF8073_N"/>
</dbReference>
<evidence type="ECO:0000313" key="5">
    <source>
        <dbReference type="EMBL" id="SDY25309.1"/>
    </source>
</evidence>
<protein>
    <submittedName>
        <fullName evidence="5">Uncharacterized protein</fullName>
    </submittedName>
</protein>
<dbReference type="AlphaFoldDB" id="A0A1H3IDH5"/>
<dbReference type="Proteomes" id="UP000199170">
    <property type="component" value="Unassembled WGS sequence"/>
</dbReference>
<feature type="domain" description="DUF8073" evidence="2">
    <location>
        <begin position="303"/>
        <end position="365"/>
    </location>
</feature>
<evidence type="ECO:0000259" key="4">
    <source>
        <dbReference type="Pfam" id="PF26272"/>
    </source>
</evidence>
<feature type="domain" description="DUF8073" evidence="3">
    <location>
        <begin position="176"/>
        <end position="216"/>
    </location>
</feature>
<dbReference type="EMBL" id="FNPB01000009">
    <property type="protein sequence ID" value="SDY25309.1"/>
    <property type="molecule type" value="Genomic_DNA"/>
</dbReference>
<feature type="domain" description="DUF8073" evidence="4">
    <location>
        <begin position="4"/>
        <end position="120"/>
    </location>
</feature>
<organism evidence="5 6">
    <name type="scientific">Halobellus clavatus</name>
    <dbReference type="NCBI Taxonomy" id="660517"/>
    <lineage>
        <taxon>Archaea</taxon>
        <taxon>Methanobacteriati</taxon>
        <taxon>Methanobacteriota</taxon>
        <taxon>Stenosarchaea group</taxon>
        <taxon>Halobacteria</taxon>
        <taxon>Halobacteriales</taxon>
        <taxon>Haloferacaceae</taxon>
        <taxon>Halobellus</taxon>
    </lineage>
</organism>
<evidence type="ECO:0000256" key="1">
    <source>
        <dbReference type="SAM" id="MobiDB-lite"/>
    </source>
</evidence>
<dbReference type="RefSeq" id="WP_139175773.1">
    <property type="nucleotide sequence ID" value="NZ_FNPB01000009.1"/>
</dbReference>
<dbReference type="Pfam" id="PF26271">
    <property type="entry name" value="DUF8073_M"/>
    <property type="match status" value="1"/>
</dbReference>
<keyword evidence="6" id="KW-1185">Reference proteome</keyword>
<proteinExistence type="predicted"/>
<feature type="region of interest" description="Disordered" evidence="1">
    <location>
        <begin position="222"/>
        <end position="291"/>
    </location>
</feature>
<feature type="compositionally biased region" description="Polar residues" evidence="1">
    <location>
        <begin position="225"/>
        <end position="241"/>
    </location>
</feature>
<evidence type="ECO:0000313" key="6">
    <source>
        <dbReference type="Proteomes" id="UP000199170"/>
    </source>
</evidence>
<gene>
    <name evidence="5" type="ORF">SAMN04487946_109119</name>
</gene>
<dbReference type="Pfam" id="PF26270">
    <property type="entry name" value="DUF8073_C"/>
    <property type="match status" value="1"/>
</dbReference>
<dbReference type="InterPro" id="IPR058809">
    <property type="entry name" value="DUF8073_M"/>
</dbReference>
<reference evidence="6" key="1">
    <citation type="submission" date="2016-10" db="EMBL/GenBank/DDBJ databases">
        <authorList>
            <person name="Varghese N."/>
            <person name="Submissions S."/>
        </authorList>
    </citation>
    <scope>NUCLEOTIDE SEQUENCE [LARGE SCALE GENOMIC DNA]</scope>
    <source>
        <strain evidence="6">CGMCC 1.10118</strain>
    </source>
</reference>
<sequence length="366" mass="40398">MSLHSSFETLSNVLKEFDEDGRSTRRVEVTAEQHASVSATVEVSASFSDLLNEDSPLSCSPSTASIDDAGPFVTFRFEDLSSTLLPEVTESPGDGEPNLSISPNKLETRDGEILIELNLIIDLEEDEYPNNVDSNEFRGISSRLSKDAADTDRDIAGSEGIESALKSARTDSVPPFEDTEYLRRLYEISETFDEMSDLIELDVSAETVRRYMIDAGIHSPESYATIDQSQPARSTDNSVATNARPVNGSATRSTQDSEDSPSVRVDSPQPELDSLEAESAEPLPKEDLLTDGVGLPDDVTLRELAEIVVQARTVHEVHSHLGIDHERTRELLRQLNVLDLVVNRLSIETEQRVTFETVAERIREST</sequence>
<dbReference type="OrthoDB" id="238089at2157"/>
<dbReference type="InterPro" id="IPR058810">
    <property type="entry name" value="DUF8073_C"/>
</dbReference>
<name>A0A1H3IDH5_9EURY</name>
<dbReference type="STRING" id="660517.SAMN04487946_109119"/>
<dbReference type="Pfam" id="PF26272">
    <property type="entry name" value="DUF8073_N"/>
    <property type="match status" value="1"/>
</dbReference>
<evidence type="ECO:0000259" key="3">
    <source>
        <dbReference type="Pfam" id="PF26271"/>
    </source>
</evidence>
<accession>A0A1H3IDH5</accession>